<accession>A0A512JMX0</accession>
<proteinExistence type="predicted"/>
<name>A0A512JMX0_9HYPH</name>
<protein>
    <submittedName>
        <fullName evidence="2">Uncharacterized protein</fullName>
    </submittedName>
</protein>
<evidence type="ECO:0000256" key="1">
    <source>
        <dbReference type="SAM" id="MobiDB-lite"/>
    </source>
</evidence>
<feature type="region of interest" description="Disordered" evidence="1">
    <location>
        <begin position="62"/>
        <end position="97"/>
    </location>
</feature>
<gene>
    <name evidence="2" type="ORF">MGN01_30380</name>
</gene>
<dbReference type="Proteomes" id="UP000321750">
    <property type="component" value="Unassembled WGS sequence"/>
</dbReference>
<sequence length="97" mass="10131">MPVFQVRQGATGAILWTGSATSEIQALDAMAHAAGYYDHSDIPDTVRQGGLAVEALSFGGNATTTGADRRVQGGRSGQISERSGSATRHDELVASRR</sequence>
<reference evidence="2 3" key="1">
    <citation type="submission" date="2019-07" db="EMBL/GenBank/DDBJ databases">
        <title>Whole genome shotgun sequence of Methylobacterium gnaphalii NBRC 107716.</title>
        <authorList>
            <person name="Hosoyama A."/>
            <person name="Uohara A."/>
            <person name="Ohji S."/>
            <person name="Ichikawa N."/>
        </authorList>
    </citation>
    <scope>NUCLEOTIDE SEQUENCE [LARGE SCALE GENOMIC DNA]</scope>
    <source>
        <strain evidence="2 3">NBRC 107716</strain>
    </source>
</reference>
<dbReference type="AlphaFoldDB" id="A0A512JMX0"/>
<dbReference type="RefSeq" id="WP_147047636.1">
    <property type="nucleotide sequence ID" value="NZ_BJZV01000016.1"/>
</dbReference>
<feature type="compositionally biased region" description="Basic and acidic residues" evidence="1">
    <location>
        <begin position="87"/>
        <end position="97"/>
    </location>
</feature>
<comment type="caution">
    <text evidence="2">The sequence shown here is derived from an EMBL/GenBank/DDBJ whole genome shotgun (WGS) entry which is preliminary data.</text>
</comment>
<dbReference type="EMBL" id="BJZV01000016">
    <property type="protein sequence ID" value="GEP11193.1"/>
    <property type="molecule type" value="Genomic_DNA"/>
</dbReference>
<dbReference type="OrthoDB" id="7997001at2"/>
<evidence type="ECO:0000313" key="3">
    <source>
        <dbReference type="Proteomes" id="UP000321750"/>
    </source>
</evidence>
<evidence type="ECO:0000313" key="2">
    <source>
        <dbReference type="EMBL" id="GEP11193.1"/>
    </source>
</evidence>
<organism evidence="2 3">
    <name type="scientific">Methylobacterium gnaphalii</name>
    <dbReference type="NCBI Taxonomy" id="1010610"/>
    <lineage>
        <taxon>Bacteria</taxon>
        <taxon>Pseudomonadati</taxon>
        <taxon>Pseudomonadota</taxon>
        <taxon>Alphaproteobacteria</taxon>
        <taxon>Hyphomicrobiales</taxon>
        <taxon>Methylobacteriaceae</taxon>
        <taxon>Methylobacterium</taxon>
    </lineage>
</organism>
<keyword evidence="3" id="KW-1185">Reference proteome</keyword>
<feature type="compositionally biased region" description="Polar residues" evidence="1">
    <location>
        <begin position="77"/>
        <end position="86"/>
    </location>
</feature>